<feature type="transmembrane region" description="Helical" evidence="8">
    <location>
        <begin position="240"/>
        <end position="261"/>
    </location>
</feature>
<dbReference type="InterPro" id="IPR009908">
    <property type="entry name" value="Methylamine_util_MauE"/>
</dbReference>
<proteinExistence type="predicted"/>
<dbReference type="Proteomes" id="UP000602745">
    <property type="component" value="Unassembled WGS sequence"/>
</dbReference>
<evidence type="ECO:0000256" key="7">
    <source>
        <dbReference type="ARBA" id="ARBA00023136"/>
    </source>
</evidence>
<feature type="domain" description="DUF305" evidence="10">
    <location>
        <begin position="266"/>
        <end position="359"/>
    </location>
</feature>
<comment type="subcellular location">
    <subcellularLocation>
        <location evidence="2">Membrane</location>
        <topology evidence="2">Multi-pass membrane protein</topology>
    </subcellularLocation>
</comment>
<dbReference type="UniPathway" id="UPA00895"/>
<dbReference type="Pfam" id="PF03713">
    <property type="entry name" value="DUF305"/>
    <property type="match status" value="1"/>
</dbReference>
<dbReference type="Gene3D" id="3.40.30.10">
    <property type="entry name" value="Glutaredoxin"/>
    <property type="match status" value="1"/>
</dbReference>
<dbReference type="InterPro" id="IPR002109">
    <property type="entry name" value="Glutaredoxin"/>
</dbReference>
<evidence type="ECO:0000313" key="12">
    <source>
        <dbReference type="EMBL" id="GGE32316.1"/>
    </source>
</evidence>
<comment type="caution">
    <text evidence="12">The sequence shown here is derived from an EMBL/GenBank/DDBJ whole genome shotgun (WGS) entry which is preliminary data.</text>
</comment>
<reference evidence="12" key="1">
    <citation type="journal article" date="2014" name="Int. J. Syst. Evol. Microbiol.">
        <title>Complete genome sequence of Corynebacterium casei LMG S-19264T (=DSM 44701T), isolated from a smear-ripened cheese.</title>
        <authorList>
            <consortium name="US DOE Joint Genome Institute (JGI-PGF)"/>
            <person name="Walter F."/>
            <person name="Albersmeier A."/>
            <person name="Kalinowski J."/>
            <person name="Ruckert C."/>
        </authorList>
    </citation>
    <scope>NUCLEOTIDE SEQUENCE</scope>
    <source>
        <strain evidence="12">CCM 7684</strain>
    </source>
</reference>
<dbReference type="EMBL" id="BMCP01000001">
    <property type="protein sequence ID" value="GGE32316.1"/>
    <property type="molecule type" value="Genomic_DNA"/>
</dbReference>
<dbReference type="SUPFAM" id="SSF52833">
    <property type="entry name" value="Thioredoxin-like"/>
    <property type="match status" value="1"/>
</dbReference>
<evidence type="ECO:0000256" key="8">
    <source>
        <dbReference type="SAM" id="Phobius"/>
    </source>
</evidence>
<feature type="transmembrane region" description="Helical" evidence="8">
    <location>
        <begin position="191"/>
        <end position="212"/>
    </location>
</feature>
<evidence type="ECO:0000256" key="3">
    <source>
        <dbReference type="ARBA" id="ARBA00004856"/>
    </source>
</evidence>
<accession>A0A8J2YBB7</accession>
<keyword evidence="5 8" id="KW-0812">Transmembrane</keyword>
<evidence type="ECO:0000256" key="1">
    <source>
        <dbReference type="ARBA" id="ARBA00003475"/>
    </source>
</evidence>
<protein>
    <recommendedName>
        <fullName evidence="4">Methylamine utilization protein MauE</fullName>
    </recommendedName>
</protein>
<dbReference type="Pfam" id="PF07291">
    <property type="entry name" value="MauE"/>
    <property type="match status" value="1"/>
</dbReference>
<feature type="transmembrane region" description="Helical" evidence="8">
    <location>
        <begin position="101"/>
        <end position="120"/>
    </location>
</feature>
<keyword evidence="6 8" id="KW-1133">Transmembrane helix</keyword>
<gene>
    <name evidence="12" type="ORF">GCM10007276_06950</name>
</gene>
<feature type="transmembrane region" description="Helical" evidence="8">
    <location>
        <begin position="126"/>
        <end position="145"/>
    </location>
</feature>
<evidence type="ECO:0000259" key="9">
    <source>
        <dbReference type="Pfam" id="PF00462"/>
    </source>
</evidence>
<dbReference type="GO" id="GO:0030416">
    <property type="term" value="P:methylamine metabolic process"/>
    <property type="evidence" value="ECO:0007669"/>
    <property type="project" value="InterPro"/>
</dbReference>
<name>A0A8J2YBB7_9RHOB</name>
<dbReference type="InterPro" id="IPR005183">
    <property type="entry name" value="DUF305_CopM-like"/>
</dbReference>
<dbReference type="GO" id="GO:0016020">
    <property type="term" value="C:membrane"/>
    <property type="evidence" value="ECO:0007669"/>
    <property type="project" value="UniProtKB-SubCell"/>
</dbReference>
<evidence type="ECO:0000256" key="6">
    <source>
        <dbReference type="ARBA" id="ARBA00022989"/>
    </source>
</evidence>
<dbReference type="PANTHER" id="PTHR36933:SF1">
    <property type="entry name" value="SLL0788 PROTEIN"/>
    <property type="match status" value="1"/>
</dbReference>
<reference evidence="12" key="2">
    <citation type="submission" date="2020-09" db="EMBL/GenBank/DDBJ databases">
        <authorList>
            <person name="Sun Q."/>
            <person name="Sedlacek I."/>
        </authorList>
    </citation>
    <scope>NUCLEOTIDE SEQUENCE</scope>
    <source>
        <strain evidence="12">CCM 7684</strain>
    </source>
</reference>
<dbReference type="InterPro" id="IPR012347">
    <property type="entry name" value="Ferritin-like"/>
</dbReference>
<evidence type="ECO:0000259" key="11">
    <source>
        <dbReference type="Pfam" id="PF07291"/>
    </source>
</evidence>
<feature type="domain" description="Methylamine utilisation protein MauE" evidence="11">
    <location>
        <begin position="125"/>
        <end position="251"/>
    </location>
</feature>
<dbReference type="Gene3D" id="1.20.1260.10">
    <property type="match status" value="1"/>
</dbReference>
<dbReference type="PROSITE" id="PS51354">
    <property type="entry name" value="GLUTAREDOXIN_2"/>
    <property type="match status" value="1"/>
</dbReference>
<dbReference type="InterPro" id="IPR036249">
    <property type="entry name" value="Thioredoxin-like_sf"/>
</dbReference>
<dbReference type="AlphaFoldDB" id="A0A8J2YBB7"/>
<feature type="domain" description="Glutaredoxin" evidence="9">
    <location>
        <begin position="24"/>
        <end position="76"/>
    </location>
</feature>
<comment type="function">
    <text evidence="1">May be specifically involved in the processing, transport, and/or maturation of the MADH beta-subunit.</text>
</comment>
<evidence type="ECO:0000256" key="5">
    <source>
        <dbReference type="ARBA" id="ARBA00022692"/>
    </source>
</evidence>
<comment type="pathway">
    <text evidence="3">One-carbon metabolism; methylamine degradation.</text>
</comment>
<dbReference type="Pfam" id="PF00462">
    <property type="entry name" value="Glutaredoxin"/>
    <property type="match status" value="1"/>
</dbReference>
<evidence type="ECO:0000256" key="2">
    <source>
        <dbReference type="ARBA" id="ARBA00004141"/>
    </source>
</evidence>
<evidence type="ECO:0000313" key="13">
    <source>
        <dbReference type="Proteomes" id="UP000602745"/>
    </source>
</evidence>
<evidence type="ECO:0000259" key="10">
    <source>
        <dbReference type="Pfam" id="PF03713"/>
    </source>
</evidence>
<sequence>MSDTVSQPTIGKKAVIHRMVMPDHTCPYGLKAKDLLKRAGYDVEDHHLTTRAETDAFKAQHSVATTPQTFIAGKRVGGYDDLRRFLGKRVADPKATSYRPVVALFATTALLALAVSYAAYGSPFTLRAAEWFIGFSMVVLALLKLQNVETFSTMFLNYDLLAKRWVPYSYIYPFAEAFAGLLMVAGALTWLSVPVALFIGTVGAVSVFKAVYIDKRELKCACVGGSSNVPLGFVSLTENLMMVAMAVWMALAAFGLVAGSMNMATQPSHTAHAVSDAGTETPSTAAYRTAHDDMMEAMDLSYTGDADTDFMRGMIPHHEGAIAMAKVVQRYGQDPQIRGLADSIIAAQEAEIKEMKEWLAERGGHQGGH</sequence>
<keyword evidence="7 8" id="KW-0472">Membrane</keyword>
<evidence type="ECO:0000256" key="4">
    <source>
        <dbReference type="ARBA" id="ARBA00019078"/>
    </source>
</evidence>
<organism evidence="12 13">
    <name type="scientific">Agaricicola taiwanensis</name>
    <dbReference type="NCBI Taxonomy" id="591372"/>
    <lineage>
        <taxon>Bacteria</taxon>
        <taxon>Pseudomonadati</taxon>
        <taxon>Pseudomonadota</taxon>
        <taxon>Alphaproteobacteria</taxon>
        <taxon>Rhodobacterales</taxon>
        <taxon>Paracoccaceae</taxon>
        <taxon>Agaricicola</taxon>
    </lineage>
</organism>
<keyword evidence="13" id="KW-1185">Reference proteome</keyword>
<feature type="transmembrane region" description="Helical" evidence="8">
    <location>
        <begin position="165"/>
        <end position="185"/>
    </location>
</feature>
<dbReference type="PANTHER" id="PTHR36933">
    <property type="entry name" value="SLL0788 PROTEIN"/>
    <property type="match status" value="1"/>
</dbReference>